<protein>
    <submittedName>
        <fullName evidence="1">Uncharacterized protein</fullName>
    </submittedName>
</protein>
<comment type="caution">
    <text evidence="1">The sequence shown here is derived from an EMBL/GenBank/DDBJ whole genome shotgun (WGS) entry which is preliminary data.</text>
</comment>
<keyword evidence="2" id="KW-1185">Reference proteome</keyword>
<reference evidence="1" key="1">
    <citation type="submission" date="2021-02" db="EMBL/GenBank/DDBJ databases">
        <authorList>
            <consortium name="DOE Joint Genome Institute"/>
            <person name="Ahrendt S."/>
            <person name="Looney B.P."/>
            <person name="Miyauchi S."/>
            <person name="Morin E."/>
            <person name="Drula E."/>
            <person name="Courty P.E."/>
            <person name="Chicoki N."/>
            <person name="Fauchery L."/>
            <person name="Kohler A."/>
            <person name="Kuo A."/>
            <person name="Labutti K."/>
            <person name="Pangilinan J."/>
            <person name="Lipzen A."/>
            <person name="Riley R."/>
            <person name="Andreopoulos W."/>
            <person name="He G."/>
            <person name="Johnson J."/>
            <person name="Barry K.W."/>
            <person name="Grigoriev I.V."/>
            <person name="Nagy L."/>
            <person name="Hibbett D."/>
            <person name="Henrissat B."/>
            <person name="Matheny P.B."/>
            <person name="Labbe J."/>
            <person name="Martin F."/>
        </authorList>
    </citation>
    <scope>NUCLEOTIDE SEQUENCE</scope>
    <source>
        <strain evidence="1">EC-137</strain>
    </source>
</reference>
<sequence length="271" mass="28635">MTTTVTATTAANNVGNEDVNGSDGGENSNGNGGDEDDNDDEDGNSNSNSGGSDDDGDDNGNGSSGDVDEDDSSIFAAHTSSQDSGLARSVGDRSLACASGSSFPECNDISHTRPKTCPRPWMVRCPPPYASLSPGTNNAGSSNERPHAADTEAAHGENEGTHGENSTEGTCDIQARSEVGMALYDPEGEEVHTSIQDPVEVARVTVDWDLSFLNIKATPITPFQNYSDVDQSAFAARRIRQDPASFNNAYVRVHTVFDRDSARRVTAYAYV</sequence>
<organism evidence="1 2">
    <name type="scientific">Vararia minispora EC-137</name>
    <dbReference type="NCBI Taxonomy" id="1314806"/>
    <lineage>
        <taxon>Eukaryota</taxon>
        <taxon>Fungi</taxon>
        <taxon>Dikarya</taxon>
        <taxon>Basidiomycota</taxon>
        <taxon>Agaricomycotina</taxon>
        <taxon>Agaricomycetes</taxon>
        <taxon>Russulales</taxon>
        <taxon>Lachnocladiaceae</taxon>
        <taxon>Vararia</taxon>
    </lineage>
</organism>
<evidence type="ECO:0000313" key="1">
    <source>
        <dbReference type="EMBL" id="KAI0027435.1"/>
    </source>
</evidence>
<dbReference type="EMBL" id="MU273905">
    <property type="protein sequence ID" value="KAI0027435.1"/>
    <property type="molecule type" value="Genomic_DNA"/>
</dbReference>
<proteinExistence type="predicted"/>
<reference evidence="1" key="2">
    <citation type="journal article" date="2022" name="New Phytol.">
        <title>Evolutionary transition to the ectomycorrhizal habit in the genomes of a hyperdiverse lineage of mushroom-forming fungi.</title>
        <authorList>
            <person name="Looney B."/>
            <person name="Miyauchi S."/>
            <person name="Morin E."/>
            <person name="Drula E."/>
            <person name="Courty P.E."/>
            <person name="Kohler A."/>
            <person name="Kuo A."/>
            <person name="LaButti K."/>
            <person name="Pangilinan J."/>
            <person name="Lipzen A."/>
            <person name="Riley R."/>
            <person name="Andreopoulos W."/>
            <person name="He G."/>
            <person name="Johnson J."/>
            <person name="Nolan M."/>
            <person name="Tritt A."/>
            <person name="Barry K.W."/>
            <person name="Grigoriev I.V."/>
            <person name="Nagy L.G."/>
            <person name="Hibbett D."/>
            <person name="Henrissat B."/>
            <person name="Matheny P.B."/>
            <person name="Labbe J."/>
            <person name="Martin F.M."/>
        </authorList>
    </citation>
    <scope>NUCLEOTIDE SEQUENCE</scope>
    <source>
        <strain evidence="1">EC-137</strain>
    </source>
</reference>
<gene>
    <name evidence="1" type="ORF">K488DRAFT_90859</name>
</gene>
<evidence type="ECO:0000313" key="2">
    <source>
        <dbReference type="Proteomes" id="UP000814128"/>
    </source>
</evidence>
<dbReference type="Proteomes" id="UP000814128">
    <property type="component" value="Unassembled WGS sequence"/>
</dbReference>
<name>A0ACB8Q717_9AGAM</name>
<accession>A0ACB8Q717</accession>